<keyword evidence="1" id="KW-0472">Membrane</keyword>
<gene>
    <name evidence="3" type="ORF">A2853_04175</name>
</gene>
<evidence type="ECO:0000259" key="2">
    <source>
        <dbReference type="Pfam" id="PF01345"/>
    </source>
</evidence>
<feature type="domain" description="DUF11" evidence="2">
    <location>
        <begin position="225"/>
        <end position="309"/>
    </location>
</feature>
<evidence type="ECO:0000313" key="3">
    <source>
        <dbReference type="EMBL" id="OGG57527.1"/>
    </source>
</evidence>
<dbReference type="Pfam" id="PF01345">
    <property type="entry name" value="DUF11"/>
    <property type="match status" value="1"/>
</dbReference>
<keyword evidence="1" id="KW-0812">Transmembrane</keyword>
<dbReference type="Proteomes" id="UP000177958">
    <property type="component" value="Unassembled WGS sequence"/>
</dbReference>
<organism evidence="3 4">
    <name type="scientific">Candidatus Kaiserbacteria bacterium RIFCSPHIGHO2_01_FULL_55_17</name>
    <dbReference type="NCBI Taxonomy" id="1798484"/>
    <lineage>
        <taxon>Bacteria</taxon>
        <taxon>Candidatus Kaiseribacteriota</taxon>
    </lineage>
</organism>
<dbReference type="InterPro" id="IPR001434">
    <property type="entry name" value="OmcB-like_DUF11"/>
</dbReference>
<evidence type="ECO:0000313" key="4">
    <source>
        <dbReference type="Proteomes" id="UP000177958"/>
    </source>
</evidence>
<name>A0A1F6D873_9BACT</name>
<sequence>MEPAESDHEKERIERLRRAMYSRTLSEKLKERPRREMDEIRPVVGEDWKHEEPQLASTLVAPRTLQLARKSLWWALAVAVVFFVGAMAFFAYYFTLGGGSSPASAANIDIVISGPSQVAGGEPTELQIAVTNRNQVPLQLAELVINYPLGTRSPTDLSTDLSSQRISLGTIEPGGRRQGTVSAVFAGSGSEIDVKVDLEYRLEGSSAIFVATNNYQTMLSSSSLTLTVEANTETISGQPVEFTVTVASNANMPVRDVLLSAGYPFGFTLSAGEPQPTRAAEGGGHVWELGDIAPGAKRQVTLRGTLVGESGDERVFRFSAGTRTSPDEPNITTRLAESSFRMKVSDVFLGLSISINKSAGGSVVVSPGSLVNVAVNWQNNLPAAIQDAVIVARLSGIQIDGSTVISPDGFFRSSDGVVIWDKTTTRGTFSNLATDARGAVSFSFRVPAGDALKNVRNPTLTITVNAAGKRLSESGVPENLQAATSQKIAVASDLTVAAQGLYYANPFGSSGPLPPKAGTETTYAIVFTITNTTNKINETKLTAVLPSYVRWTGIYSPASESVSFNQTNSTVTWDVGTVEAGVGVDGTQPRQAAISIGFTPSTSQIGQEPPLLQDIKFTGVDASTDAEVSRTVPNVTTNILGDPGFSATNATVVR</sequence>
<dbReference type="EMBL" id="MFKX01000022">
    <property type="protein sequence ID" value="OGG57527.1"/>
    <property type="molecule type" value="Genomic_DNA"/>
</dbReference>
<evidence type="ECO:0000256" key="1">
    <source>
        <dbReference type="SAM" id="Phobius"/>
    </source>
</evidence>
<proteinExistence type="predicted"/>
<feature type="transmembrane region" description="Helical" evidence="1">
    <location>
        <begin position="72"/>
        <end position="94"/>
    </location>
</feature>
<dbReference type="AlphaFoldDB" id="A0A1F6D873"/>
<reference evidence="3 4" key="1">
    <citation type="journal article" date="2016" name="Nat. Commun.">
        <title>Thousands of microbial genomes shed light on interconnected biogeochemical processes in an aquifer system.</title>
        <authorList>
            <person name="Anantharaman K."/>
            <person name="Brown C.T."/>
            <person name="Hug L.A."/>
            <person name="Sharon I."/>
            <person name="Castelle C.J."/>
            <person name="Probst A.J."/>
            <person name="Thomas B.C."/>
            <person name="Singh A."/>
            <person name="Wilkins M.J."/>
            <person name="Karaoz U."/>
            <person name="Brodie E.L."/>
            <person name="Williams K.H."/>
            <person name="Hubbard S.S."/>
            <person name="Banfield J.F."/>
        </authorList>
    </citation>
    <scope>NUCLEOTIDE SEQUENCE [LARGE SCALE GENOMIC DNA]</scope>
</reference>
<accession>A0A1F6D873</accession>
<protein>
    <recommendedName>
        <fullName evidence="2">DUF11 domain-containing protein</fullName>
    </recommendedName>
</protein>
<comment type="caution">
    <text evidence="3">The sequence shown here is derived from an EMBL/GenBank/DDBJ whole genome shotgun (WGS) entry which is preliminary data.</text>
</comment>
<keyword evidence="1" id="KW-1133">Transmembrane helix</keyword>